<dbReference type="EMBL" id="WNDS01000006">
    <property type="protein sequence ID" value="KAF1012984.1"/>
    <property type="molecule type" value="Genomic_DNA"/>
</dbReference>
<reference evidence="3" key="1">
    <citation type="journal article" date="2020" name="MBio">
        <title>Horizontal gene transfer to a defensive symbiont with a reduced genome amongst a multipartite beetle microbiome.</title>
        <authorList>
            <person name="Waterworth S.C."/>
            <person name="Florez L.V."/>
            <person name="Rees E.R."/>
            <person name="Hertweck C."/>
            <person name="Kaltenpoth M."/>
            <person name="Kwan J.C."/>
        </authorList>
    </citation>
    <scope>NUCLEOTIDE SEQUENCE [LARGE SCALE GENOMIC DNA]</scope>
</reference>
<keyword evidence="1" id="KW-0812">Transmembrane</keyword>
<evidence type="ECO:0000313" key="2">
    <source>
        <dbReference type="EMBL" id="KAF1012984.1"/>
    </source>
</evidence>
<dbReference type="AlphaFoldDB" id="A0A7V8JK68"/>
<feature type="transmembrane region" description="Helical" evidence="1">
    <location>
        <begin position="64"/>
        <end position="89"/>
    </location>
</feature>
<organism evidence="2 3">
    <name type="scientific">Stenotrophomonas maltophilia</name>
    <name type="common">Pseudomonas maltophilia</name>
    <name type="synonym">Xanthomonas maltophilia</name>
    <dbReference type="NCBI Taxonomy" id="40324"/>
    <lineage>
        <taxon>Bacteria</taxon>
        <taxon>Pseudomonadati</taxon>
        <taxon>Pseudomonadota</taxon>
        <taxon>Gammaproteobacteria</taxon>
        <taxon>Lysobacterales</taxon>
        <taxon>Lysobacteraceae</taxon>
        <taxon>Stenotrophomonas</taxon>
        <taxon>Stenotrophomonas maltophilia group</taxon>
    </lineage>
</organism>
<gene>
    <name evidence="2" type="ORF">GAK31_03811</name>
</gene>
<evidence type="ECO:0000313" key="3">
    <source>
        <dbReference type="Proteomes" id="UP000487117"/>
    </source>
</evidence>
<keyword evidence="1" id="KW-1133">Transmembrane helix</keyword>
<name>A0A7V8JK68_STEMA</name>
<comment type="caution">
    <text evidence="2">The sequence shown here is derived from an EMBL/GenBank/DDBJ whole genome shotgun (WGS) entry which is preliminary data.</text>
</comment>
<evidence type="ECO:0000256" key="1">
    <source>
        <dbReference type="SAM" id="Phobius"/>
    </source>
</evidence>
<evidence type="ECO:0008006" key="4">
    <source>
        <dbReference type="Google" id="ProtNLM"/>
    </source>
</evidence>
<protein>
    <recommendedName>
        <fullName evidence="4">Transmembrane protein</fullName>
    </recommendedName>
</protein>
<keyword evidence="1" id="KW-0472">Membrane</keyword>
<feature type="transmembrane region" description="Helical" evidence="1">
    <location>
        <begin position="21"/>
        <end position="44"/>
    </location>
</feature>
<dbReference type="Proteomes" id="UP000487117">
    <property type="component" value="Unassembled WGS sequence"/>
</dbReference>
<accession>A0A7V8JK68</accession>
<sequence length="98" mass="11156">MPSTLASWGLYRQRRWGLWSYVWLLVLSGRANLVLAGWLDAVVAEMIAHVDDAATRSEMQVQRLVMSATTFGGSIVILGLQGWLAWRLLRPDIRARFR</sequence>
<proteinExistence type="predicted"/>